<proteinExistence type="predicted"/>
<dbReference type="Proteomes" id="UP000199060">
    <property type="component" value="Unassembled WGS sequence"/>
</dbReference>
<organism evidence="1 2">
    <name type="scientific">Algoriphagus faecimaris</name>
    <dbReference type="NCBI Taxonomy" id="686796"/>
    <lineage>
        <taxon>Bacteria</taxon>
        <taxon>Pseudomonadati</taxon>
        <taxon>Bacteroidota</taxon>
        <taxon>Cytophagia</taxon>
        <taxon>Cytophagales</taxon>
        <taxon>Cyclobacteriaceae</taxon>
        <taxon>Algoriphagus</taxon>
    </lineage>
</organism>
<name>A0A1G6VR42_9BACT</name>
<gene>
    <name evidence="1" type="ORF">SAMN04488104_103741</name>
</gene>
<dbReference type="STRING" id="686796.SAMN04488104_103741"/>
<keyword evidence="2" id="KW-1185">Reference proteome</keyword>
<evidence type="ECO:0000313" key="1">
    <source>
        <dbReference type="EMBL" id="SDD56092.1"/>
    </source>
</evidence>
<protein>
    <submittedName>
        <fullName evidence="1">Uncharacterized protein</fullName>
    </submittedName>
</protein>
<dbReference type="AlphaFoldDB" id="A0A1G6VR42"/>
<sequence length="99" mass="11317">MRLSISLVFLLAVGVFVYIGQNASNLSTNGIFIGLYEILDSGIEEEKEEKVKTLVFYFSNHSYHHLFDEFELNHAHSYLLFGYQSELPSVDLPPEPFLS</sequence>
<accession>A0A1G6VR42</accession>
<dbReference type="RefSeq" id="WP_139162765.1">
    <property type="nucleotide sequence ID" value="NZ_FNAC01000037.1"/>
</dbReference>
<evidence type="ECO:0000313" key="2">
    <source>
        <dbReference type="Proteomes" id="UP000199060"/>
    </source>
</evidence>
<dbReference type="EMBL" id="FNAC01000037">
    <property type="protein sequence ID" value="SDD56092.1"/>
    <property type="molecule type" value="Genomic_DNA"/>
</dbReference>
<reference evidence="2" key="1">
    <citation type="submission" date="2016-10" db="EMBL/GenBank/DDBJ databases">
        <authorList>
            <person name="Varghese N."/>
            <person name="Submissions S."/>
        </authorList>
    </citation>
    <scope>NUCLEOTIDE SEQUENCE [LARGE SCALE GENOMIC DNA]</scope>
    <source>
        <strain evidence="2">DSM 23095</strain>
    </source>
</reference>